<reference evidence="1" key="1">
    <citation type="submission" date="2021-03" db="EMBL/GenBank/DDBJ databases">
        <authorList>
            <person name="Kim M.K."/>
        </authorList>
    </citation>
    <scope>NUCLEOTIDE SEQUENCE</scope>
    <source>
        <strain evidence="1">BT186</strain>
    </source>
</reference>
<sequence>MLPFARLFDVMNHQILVTAATGSLPCMCKSCKNDIKIPVLRITTHVFRNNVDTQVEMDIPCPDALQQSLALRKFESYHAQQVFHVLLDGPESISEIEIEALKLELFSH</sequence>
<evidence type="ECO:0000313" key="2">
    <source>
        <dbReference type="Proteomes" id="UP000664144"/>
    </source>
</evidence>
<evidence type="ECO:0000313" key="1">
    <source>
        <dbReference type="EMBL" id="MBO0360664.1"/>
    </source>
</evidence>
<gene>
    <name evidence="1" type="ORF">J0X19_22075</name>
</gene>
<name>A0A939F0M4_9BACT</name>
<organism evidence="1 2">
    <name type="scientific">Hymenobacter telluris</name>
    <dbReference type="NCBI Taxonomy" id="2816474"/>
    <lineage>
        <taxon>Bacteria</taxon>
        <taxon>Pseudomonadati</taxon>
        <taxon>Bacteroidota</taxon>
        <taxon>Cytophagia</taxon>
        <taxon>Cytophagales</taxon>
        <taxon>Hymenobacteraceae</taxon>
        <taxon>Hymenobacter</taxon>
    </lineage>
</organism>
<comment type="caution">
    <text evidence="1">The sequence shown here is derived from an EMBL/GenBank/DDBJ whole genome shotgun (WGS) entry which is preliminary data.</text>
</comment>
<dbReference type="RefSeq" id="WP_206986579.1">
    <property type="nucleotide sequence ID" value="NZ_JAFLQZ010000021.1"/>
</dbReference>
<keyword evidence="2" id="KW-1185">Reference proteome</keyword>
<proteinExistence type="predicted"/>
<dbReference type="EMBL" id="JAFLQZ010000021">
    <property type="protein sequence ID" value="MBO0360664.1"/>
    <property type="molecule type" value="Genomic_DNA"/>
</dbReference>
<dbReference type="AlphaFoldDB" id="A0A939F0M4"/>
<accession>A0A939F0M4</accession>
<dbReference type="Proteomes" id="UP000664144">
    <property type="component" value="Unassembled WGS sequence"/>
</dbReference>
<protein>
    <submittedName>
        <fullName evidence="1">Uncharacterized protein</fullName>
    </submittedName>
</protein>